<dbReference type="Proteomes" id="UP000027138">
    <property type="component" value="Unassembled WGS sequence"/>
</dbReference>
<gene>
    <name evidence="2" type="ORF">JCGZ_09909</name>
</gene>
<dbReference type="AlphaFoldDB" id="A0A067KIJ2"/>
<dbReference type="KEGG" id="jcu:105636007"/>
<organism evidence="2 3">
    <name type="scientific">Jatropha curcas</name>
    <name type="common">Barbados nut</name>
    <dbReference type="NCBI Taxonomy" id="180498"/>
    <lineage>
        <taxon>Eukaryota</taxon>
        <taxon>Viridiplantae</taxon>
        <taxon>Streptophyta</taxon>
        <taxon>Embryophyta</taxon>
        <taxon>Tracheophyta</taxon>
        <taxon>Spermatophyta</taxon>
        <taxon>Magnoliopsida</taxon>
        <taxon>eudicotyledons</taxon>
        <taxon>Gunneridae</taxon>
        <taxon>Pentapetalae</taxon>
        <taxon>rosids</taxon>
        <taxon>fabids</taxon>
        <taxon>Malpighiales</taxon>
        <taxon>Euphorbiaceae</taxon>
        <taxon>Crotonoideae</taxon>
        <taxon>Jatropheae</taxon>
        <taxon>Jatropha</taxon>
    </lineage>
</organism>
<keyword evidence="3" id="KW-1185">Reference proteome</keyword>
<dbReference type="InterPro" id="IPR054290">
    <property type="entry name" value="DUF7026"/>
</dbReference>
<feature type="domain" description="DUF7026" evidence="1">
    <location>
        <begin position="70"/>
        <end position="119"/>
    </location>
</feature>
<evidence type="ECO:0000259" key="1">
    <source>
        <dbReference type="Pfam" id="PF22950"/>
    </source>
</evidence>
<protein>
    <recommendedName>
        <fullName evidence="1">DUF7026 domain-containing protein</fullName>
    </recommendedName>
</protein>
<dbReference type="Pfam" id="PF22950">
    <property type="entry name" value="DUF7026"/>
    <property type="match status" value="1"/>
</dbReference>
<proteinExistence type="predicted"/>
<accession>A0A067KIJ2</accession>
<reference evidence="2 3" key="1">
    <citation type="journal article" date="2014" name="PLoS ONE">
        <title>Global Analysis of Gene Expression Profiles in Physic Nut (Jatropha curcas L.) Seedlings Exposed to Salt Stress.</title>
        <authorList>
            <person name="Zhang L."/>
            <person name="Zhang C."/>
            <person name="Wu P."/>
            <person name="Chen Y."/>
            <person name="Li M."/>
            <person name="Jiang H."/>
            <person name="Wu G."/>
        </authorList>
    </citation>
    <scope>NUCLEOTIDE SEQUENCE [LARGE SCALE GENOMIC DNA]</scope>
    <source>
        <strain evidence="3">cv. GZQX0401</strain>
        <tissue evidence="2">Young leaves</tissue>
    </source>
</reference>
<evidence type="ECO:0000313" key="3">
    <source>
        <dbReference type="Proteomes" id="UP000027138"/>
    </source>
</evidence>
<name>A0A067KIJ2_JATCU</name>
<sequence>MALRIQFLFPNTLSEPLKSQTHPFSFPTATHFTKRIKTQIPCAKRRISDADLASDLATEVARINADLAQREEAMKKSKELLFIELCHYLAIEKEEVKRKWSKIDQQEKWVLLEGFVNEWGVNFHPLSIRSIREMIDEYLNEEKTAASNSSDLFPGLKRMMGFS</sequence>
<dbReference type="EMBL" id="KK914463">
    <property type="protein sequence ID" value="KDP35937.1"/>
    <property type="molecule type" value="Genomic_DNA"/>
</dbReference>
<dbReference type="OrthoDB" id="1920063at2759"/>
<evidence type="ECO:0000313" key="2">
    <source>
        <dbReference type="EMBL" id="KDP35937.1"/>
    </source>
</evidence>